<dbReference type="PROSITE" id="PS51257">
    <property type="entry name" value="PROKAR_LIPOPROTEIN"/>
    <property type="match status" value="1"/>
</dbReference>
<dbReference type="AlphaFoldDB" id="A0A176VEA3"/>
<organism evidence="2 3">
    <name type="scientific">Marchantia polymorpha subsp. ruderalis</name>
    <dbReference type="NCBI Taxonomy" id="1480154"/>
    <lineage>
        <taxon>Eukaryota</taxon>
        <taxon>Viridiplantae</taxon>
        <taxon>Streptophyta</taxon>
        <taxon>Embryophyta</taxon>
        <taxon>Marchantiophyta</taxon>
        <taxon>Marchantiopsida</taxon>
        <taxon>Marchantiidae</taxon>
        <taxon>Marchantiales</taxon>
        <taxon>Marchantiaceae</taxon>
        <taxon>Marchantia</taxon>
    </lineage>
</organism>
<evidence type="ECO:0000256" key="1">
    <source>
        <dbReference type="SAM" id="Phobius"/>
    </source>
</evidence>
<dbReference type="Pfam" id="PF06592">
    <property type="entry name" value="DUF1138"/>
    <property type="match status" value="1"/>
</dbReference>
<dbReference type="PANTHER" id="PTHR34267:SF17">
    <property type="entry name" value="OS06G0114500 PROTEIN"/>
    <property type="match status" value="1"/>
</dbReference>
<evidence type="ECO:0000313" key="3">
    <source>
        <dbReference type="Proteomes" id="UP000077202"/>
    </source>
</evidence>
<evidence type="ECO:0000313" key="2">
    <source>
        <dbReference type="EMBL" id="OAE19219.1"/>
    </source>
</evidence>
<keyword evidence="1" id="KW-0812">Transmembrane</keyword>
<sequence length="93" mass="10456">MGPPRPPGVLPGVQLVPMRTVIPSLIASCAIAYACWDLTRNRHLLGGTCAKTYADKDWEEETLAKFDSGWPREAEMAIPRFTYFDNRFRALSI</sequence>
<gene>
    <name evidence="2" type="ORF">AXG93_4751s1250</name>
</gene>
<protein>
    <submittedName>
        <fullName evidence="2">Uncharacterized protein</fullName>
    </submittedName>
</protein>
<proteinExistence type="predicted"/>
<dbReference type="EMBL" id="LVLJ01003911">
    <property type="protein sequence ID" value="OAE19219.1"/>
    <property type="molecule type" value="Genomic_DNA"/>
</dbReference>
<keyword evidence="3" id="KW-1185">Reference proteome</keyword>
<feature type="transmembrane region" description="Helical" evidence="1">
    <location>
        <begin position="20"/>
        <end position="36"/>
    </location>
</feature>
<reference evidence="2" key="1">
    <citation type="submission" date="2016-03" db="EMBL/GenBank/DDBJ databases">
        <title>Mechanisms controlling the formation of the plant cell surface in tip-growing cells are functionally conserved among land plants.</title>
        <authorList>
            <person name="Honkanen S."/>
            <person name="Jones V.A."/>
            <person name="Morieri G."/>
            <person name="Champion C."/>
            <person name="Hetherington A.J."/>
            <person name="Kelly S."/>
            <person name="Saint-Marcoux D."/>
            <person name="Proust H."/>
            <person name="Prescott H."/>
            <person name="Dolan L."/>
        </authorList>
    </citation>
    <scope>NUCLEOTIDE SEQUENCE [LARGE SCALE GENOMIC DNA]</scope>
    <source>
        <tissue evidence="2">Whole gametophyte</tissue>
    </source>
</reference>
<dbReference type="PANTHER" id="PTHR34267">
    <property type="entry name" value="OS11G0161033 PROTEIN"/>
    <property type="match status" value="1"/>
</dbReference>
<comment type="caution">
    <text evidence="2">The sequence shown here is derived from an EMBL/GenBank/DDBJ whole genome shotgun (WGS) entry which is preliminary data.</text>
</comment>
<dbReference type="InterPro" id="IPR009515">
    <property type="entry name" value="DUF1138"/>
</dbReference>
<accession>A0A176VEA3</accession>
<keyword evidence="1" id="KW-0472">Membrane</keyword>
<name>A0A176VEA3_MARPO</name>
<dbReference type="Proteomes" id="UP000077202">
    <property type="component" value="Unassembled WGS sequence"/>
</dbReference>
<keyword evidence="1" id="KW-1133">Transmembrane helix</keyword>